<dbReference type="Pfam" id="PF03401">
    <property type="entry name" value="TctC"/>
    <property type="match status" value="1"/>
</dbReference>
<evidence type="ECO:0000313" key="3">
    <source>
        <dbReference type="EMBL" id="NYE85342.1"/>
    </source>
</evidence>
<dbReference type="SUPFAM" id="SSF53850">
    <property type="entry name" value="Periplasmic binding protein-like II"/>
    <property type="match status" value="1"/>
</dbReference>
<dbReference type="Proteomes" id="UP000542125">
    <property type="component" value="Unassembled WGS sequence"/>
</dbReference>
<dbReference type="InterPro" id="IPR005064">
    <property type="entry name" value="BUG"/>
</dbReference>
<evidence type="ECO:0000256" key="2">
    <source>
        <dbReference type="SAM" id="SignalP"/>
    </source>
</evidence>
<dbReference type="AlphaFoldDB" id="A0A7Y9IYG5"/>
<evidence type="ECO:0000256" key="1">
    <source>
        <dbReference type="ARBA" id="ARBA00006987"/>
    </source>
</evidence>
<evidence type="ECO:0000313" key="4">
    <source>
        <dbReference type="Proteomes" id="UP000542125"/>
    </source>
</evidence>
<organism evidence="3 4">
    <name type="scientific">Pigmentiphaga litoralis</name>
    <dbReference type="NCBI Taxonomy" id="516702"/>
    <lineage>
        <taxon>Bacteria</taxon>
        <taxon>Pseudomonadati</taxon>
        <taxon>Pseudomonadota</taxon>
        <taxon>Betaproteobacteria</taxon>
        <taxon>Burkholderiales</taxon>
        <taxon>Alcaligenaceae</taxon>
        <taxon>Pigmentiphaga</taxon>
    </lineage>
</organism>
<sequence>MTFRHFFTLSATLCLLGAASASHAQEWPQRPIRLIVPFAVGGNTDGIARVTAERLTNALGQTVVVENKPGANGMIAAQQVQRAPSDGYTLLVAAMPVIAILPKIASVPYDPIKDFVPVTNLGSNPFVLGVNKNVPAKNVKEFVEMVKAAPGKYNFASGGSGSVSHLSGALFQKRAGLDMMHINYKGDAPAMAGLIGGEVTMYFGNFSALAPQAKSGAIHLIGVSSEKRSPQFPDVPTIAESYPGFRTETWNGLMAPAGTPRAIVERIAREVQKIAKDPVYIERMTNFGVEIVADTPEHFAQTIKTDIDVWSDAVKAANLKVE</sequence>
<feature type="signal peptide" evidence="2">
    <location>
        <begin position="1"/>
        <end position="24"/>
    </location>
</feature>
<gene>
    <name evidence="3" type="ORF">FHW18_004649</name>
</gene>
<proteinExistence type="inferred from homology"/>
<dbReference type="Gene3D" id="3.40.190.10">
    <property type="entry name" value="Periplasmic binding protein-like II"/>
    <property type="match status" value="1"/>
</dbReference>
<keyword evidence="4" id="KW-1185">Reference proteome</keyword>
<keyword evidence="2" id="KW-0732">Signal</keyword>
<dbReference type="PIRSF" id="PIRSF017082">
    <property type="entry name" value="YflP"/>
    <property type="match status" value="1"/>
</dbReference>
<accession>A0A7Y9IYG5</accession>
<dbReference type="InterPro" id="IPR042100">
    <property type="entry name" value="Bug_dom1"/>
</dbReference>
<protein>
    <submittedName>
        <fullName evidence="3">Tripartite-type tricarboxylate transporter receptor subunit TctC</fullName>
    </submittedName>
</protein>
<comment type="caution">
    <text evidence="3">The sequence shown here is derived from an EMBL/GenBank/DDBJ whole genome shotgun (WGS) entry which is preliminary data.</text>
</comment>
<feature type="chain" id="PRO_5030800308" evidence="2">
    <location>
        <begin position="25"/>
        <end position="322"/>
    </location>
</feature>
<dbReference type="PANTHER" id="PTHR42928:SF5">
    <property type="entry name" value="BLR1237 PROTEIN"/>
    <property type="match status" value="1"/>
</dbReference>
<comment type="similarity">
    <text evidence="1">Belongs to the UPF0065 (bug) family.</text>
</comment>
<dbReference type="CDD" id="cd07012">
    <property type="entry name" value="PBP2_Bug_TTT"/>
    <property type="match status" value="1"/>
</dbReference>
<dbReference type="RefSeq" id="WP_179589304.1">
    <property type="nucleotide sequence ID" value="NZ_JACBYR010000002.1"/>
</dbReference>
<keyword evidence="3" id="KW-0675">Receptor</keyword>
<name>A0A7Y9IYG5_9BURK</name>
<dbReference type="EMBL" id="JACBYR010000002">
    <property type="protein sequence ID" value="NYE85342.1"/>
    <property type="molecule type" value="Genomic_DNA"/>
</dbReference>
<reference evidence="3 4" key="1">
    <citation type="submission" date="2020-07" db="EMBL/GenBank/DDBJ databases">
        <title>Genomic Encyclopedia of Type Strains, Phase IV (KMG-V): Genome sequencing to study the core and pangenomes of soil and plant-associated prokaryotes.</title>
        <authorList>
            <person name="Whitman W."/>
        </authorList>
    </citation>
    <scope>NUCLEOTIDE SEQUENCE [LARGE SCALE GENOMIC DNA]</scope>
    <source>
        <strain evidence="3 4">SAS40</strain>
    </source>
</reference>
<dbReference type="PANTHER" id="PTHR42928">
    <property type="entry name" value="TRICARBOXYLATE-BINDING PROTEIN"/>
    <property type="match status" value="1"/>
</dbReference>
<dbReference type="Gene3D" id="3.40.190.150">
    <property type="entry name" value="Bordetella uptake gene, domain 1"/>
    <property type="match status" value="1"/>
</dbReference>